<dbReference type="AlphaFoldDB" id="A0A7W9ND92"/>
<dbReference type="GO" id="GO:0003677">
    <property type="term" value="F:DNA binding"/>
    <property type="evidence" value="ECO:0007669"/>
    <property type="project" value="UniProtKB-KW"/>
</dbReference>
<gene>
    <name evidence="5" type="ORF">BJ998_000208</name>
</gene>
<reference evidence="5 6" key="1">
    <citation type="submission" date="2020-08" db="EMBL/GenBank/DDBJ databases">
        <title>Sequencing the genomes of 1000 actinobacteria strains.</title>
        <authorList>
            <person name="Klenk H.-P."/>
        </authorList>
    </citation>
    <scope>NUCLEOTIDE SEQUENCE [LARGE SCALE GENOMIC DNA]</scope>
    <source>
        <strain evidence="5 6">DSM 43851</strain>
    </source>
</reference>
<keyword evidence="1" id="KW-0805">Transcription regulation</keyword>
<dbReference type="CDD" id="cd07377">
    <property type="entry name" value="WHTH_GntR"/>
    <property type="match status" value="1"/>
</dbReference>
<protein>
    <submittedName>
        <fullName evidence="5">DNA-binding GntR family transcriptional regulator</fullName>
    </submittedName>
</protein>
<dbReference type="SUPFAM" id="SSF48008">
    <property type="entry name" value="GntR ligand-binding domain-like"/>
    <property type="match status" value="1"/>
</dbReference>
<dbReference type="SMART" id="SM00895">
    <property type="entry name" value="FCD"/>
    <property type="match status" value="1"/>
</dbReference>
<dbReference type="EMBL" id="JACHIR010000001">
    <property type="protein sequence ID" value="MBB5889012.1"/>
    <property type="molecule type" value="Genomic_DNA"/>
</dbReference>
<dbReference type="InterPro" id="IPR008920">
    <property type="entry name" value="TF_FadR/GntR_C"/>
</dbReference>
<dbReference type="InterPro" id="IPR011711">
    <property type="entry name" value="GntR_C"/>
</dbReference>
<keyword evidence="6" id="KW-1185">Reference proteome</keyword>
<feature type="domain" description="HTH gntR-type" evidence="4">
    <location>
        <begin position="20"/>
        <end position="87"/>
    </location>
</feature>
<dbReference type="Proteomes" id="UP000585638">
    <property type="component" value="Unassembled WGS sequence"/>
</dbReference>
<comment type="caution">
    <text evidence="5">The sequence shown here is derived from an EMBL/GenBank/DDBJ whole genome shotgun (WGS) entry which is preliminary data.</text>
</comment>
<dbReference type="Gene3D" id="1.10.10.10">
    <property type="entry name" value="Winged helix-like DNA-binding domain superfamily/Winged helix DNA-binding domain"/>
    <property type="match status" value="1"/>
</dbReference>
<evidence type="ECO:0000259" key="4">
    <source>
        <dbReference type="PROSITE" id="PS50949"/>
    </source>
</evidence>
<dbReference type="Pfam" id="PF00392">
    <property type="entry name" value="GntR"/>
    <property type="match status" value="1"/>
</dbReference>
<evidence type="ECO:0000256" key="1">
    <source>
        <dbReference type="ARBA" id="ARBA00023015"/>
    </source>
</evidence>
<evidence type="ECO:0000256" key="3">
    <source>
        <dbReference type="ARBA" id="ARBA00023163"/>
    </source>
</evidence>
<keyword evidence="3" id="KW-0804">Transcription</keyword>
<keyword evidence="2 5" id="KW-0238">DNA-binding</keyword>
<name>A0A7W9ND92_9PSEU</name>
<sequence>MAESRPTLPSLGLSPLSPVASRADLVAESIRSAILAGRIRPGDTLVERRLAAELGVSKTPVREALIMLAAGGLVVLTPSRGTSVRLLDGHDLRKIQEVRLLLEPWAVAATTRLGLDDAVERARAALARSAAHLDTVDHGELSMANRDFHRALYAGCGNEFVVASLDGVRDLAALAAVSLLWPHWPTWREEHVEHERILKAVEAGDAESAQRLTRQHIELSGQRAADVVGAV</sequence>
<dbReference type="SMART" id="SM00345">
    <property type="entry name" value="HTH_GNTR"/>
    <property type="match status" value="1"/>
</dbReference>
<evidence type="ECO:0000313" key="6">
    <source>
        <dbReference type="Proteomes" id="UP000585638"/>
    </source>
</evidence>
<dbReference type="PANTHER" id="PTHR43537:SF24">
    <property type="entry name" value="GLUCONATE OPERON TRANSCRIPTIONAL REPRESSOR"/>
    <property type="match status" value="1"/>
</dbReference>
<organism evidence="5 6">
    <name type="scientific">Kutzneria kofuensis</name>
    <dbReference type="NCBI Taxonomy" id="103725"/>
    <lineage>
        <taxon>Bacteria</taxon>
        <taxon>Bacillati</taxon>
        <taxon>Actinomycetota</taxon>
        <taxon>Actinomycetes</taxon>
        <taxon>Pseudonocardiales</taxon>
        <taxon>Pseudonocardiaceae</taxon>
        <taxon>Kutzneria</taxon>
    </lineage>
</organism>
<evidence type="ECO:0000313" key="5">
    <source>
        <dbReference type="EMBL" id="MBB5889012.1"/>
    </source>
</evidence>
<dbReference type="GO" id="GO:0003700">
    <property type="term" value="F:DNA-binding transcription factor activity"/>
    <property type="evidence" value="ECO:0007669"/>
    <property type="project" value="InterPro"/>
</dbReference>
<dbReference type="SUPFAM" id="SSF46785">
    <property type="entry name" value="Winged helix' DNA-binding domain"/>
    <property type="match status" value="1"/>
</dbReference>
<dbReference type="Pfam" id="PF07729">
    <property type="entry name" value="FCD"/>
    <property type="match status" value="1"/>
</dbReference>
<dbReference type="InterPro" id="IPR000524">
    <property type="entry name" value="Tscrpt_reg_HTH_GntR"/>
</dbReference>
<dbReference type="RefSeq" id="WP_184857617.1">
    <property type="nucleotide sequence ID" value="NZ_JACHIR010000001.1"/>
</dbReference>
<dbReference type="PROSITE" id="PS50949">
    <property type="entry name" value="HTH_GNTR"/>
    <property type="match status" value="1"/>
</dbReference>
<dbReference type="InterPro" id="IPR036390">
    <property type="entry name" value="WH_DNA-bd_sf"/>
</dbReference>
<dbReference type="Gene3D" id="1.20.120.530">
    <property type="entry name" value="GntR ligand-binding domain-like"/>
    <property type="match status" value="1"/>
</dbReference>
<dbReference type="PANTHER" id="PTHR43537">
    <property type="entry name" value="TRANSCRIPTIONAL REGULATOR, GNTR FAMILY"/>
    <property type="match status" value="1"/>
</dbReference>
<proteinExistence type="predicted"/>
<accession>A0A7W9ND92</accession>
<dbReference type="InterPro" id="IPR036388">
    <property type="entry name" value="WH-like_DNA-bd_sf"/>
</dbReference>
<evidence type="ECO:0000256" key="2">
    <source>
        <dbReference type="ARBA" id="ARBA00023125"/>
    </source>
</evidence>